<sequence length="466" mass="49834">MAGLTRYGFKRKSFTDIKLEIENALKTVLGNEIDLRAESVLGQIVGVLTLPISDLWEELENVYLSFDPDYAEGVSLDSLAALTGVTRIPATSTEVDAVLYGAVGTVIPINSEARNTQTEDIYLLASPVTISLNNLARALVTVNTVSNTTDYTITVNGTDYTVTSGAVATKDDILLALAAELADEPVFSQVNVQQQVVLAGEPFTLSVSANLTISNTGSMGVFVAKEPGAKFVPAGTLSVIQTPVAGWTSVMNPGDGVTGRNIETDPELRLRRRQSVSYPATGTVDAIRSKLLQVSNIQSAVVIENDSGSVDEHGVPPQHIWAIVQGGDDDVIADILYRTKAGGIGTYGDTLVEYEAVNGQTYDVRFERPQEIDLYIDMTIKPLEGYPLDAVDQIKAAITAWASSNMSIGEGLRYSRLFTPINSVPGFEVTELLIGTEPNPASEASISVDVDEIIISDTANINITVI</sequence>
<keyword evidence="2" id="KW-1185">Reference proteome</keyword>
<dbReference type="RefSeq" id="WP_186638709.1">
    <property type="nucleotide sequence ID" value="NZ_JACOAF010000030.1"/>
</dbReference>
<proteinExistence type="predicted"/>
<evidence type="ECO:0000313" key="2">
    <source>
        <dbReference type="Proteomes" id="UP000659698"/>
    </source>
</evidence>
<dbReference type="Proteomes" id="UP000659698">
    <property type="component" value="Unassembled WGS sequence"/>
</dbReference>
<accession>A0ABR6VUW4</accession>
<organism evidence="1 2">
    <name type="scientific">Rufibacter sediminis</name>
    <dbReference type="NCBI Taxonomy" id="2762756"/>
    <lineage>
        <taxon>Bacteria</taxon>
        <taxon>Pseudomonadati</taxon>
        <taxon>Bacteroidota</taxon>
        <taxon>Cytophagia</taxon>
        <taxon>Cytophagales</taxon>
        <taxon>Hymenobacteraceae</taxon>
        <taxon>Rufibacter</taxon>
    </lineage>
</organism>
<reference evidence="1 2" key="1">
    <citation type="journal article" date="2019" name="Int. J. Syst. Evol. Microbiol.">
        <title>Rufibacter sediminis sp. nov., isolated from freshwater lake sediment.</title>
        <authorList>
            <person name="Qu J.H."/>
            <person name="Zhang L.J."/>
            <person name="Fu Y.H."/>
            <person name="Li H.F."/>
        </authorList>
    </citation>
    <scope>NUCLEOTIDE SEQUENCE [LARGE SCALE GENOMIC DNA]</scope>
    <source>
        <strain evidence="1 2">H-1</strain>
    </source>
</reference>
<protein>
    <submittedName>
        <fullName evidence="1">Baseplate J/gp47 family protein</fullName>
    </submittedName>
</protein>
<name>A0ABR6VUW4_9BACT</name>
<gene>
    <name evidence="1" type="ORF">H7U12_13315</name>
</gene>
<dbReference type="EMBL" id="JACOAF010000030">
    <property type="protein sequence ID" value="MBC3540667.1"/>
    <property type="molecule type" value="Genomic_DNA"/>
</dbReference>
<evidence type="ECO:0000313" key="1">
    <source>
        <dbReference type="EMBL" id="MBC3540667.1"/>
    </source>
</evidence>
<comment type="caution">
    <text evidence="1">The sequence shown here is derived from an EMBL/GenBank/DDBJ whole genome shotgun (WGS) entry which is preliminary data.</text>
</comment>